<sequence length="337" mass="37795">MSEGNMSYGKLSETKLPENKLTETKRPSAEKVGAVAVVGGTHGNELTGIFTVKHWQKNQLFLQYPEFQIEFLLANQAAIKDNKRYLEHDLNRCFKQSDLQDSDKKNREQVLAKQINQQLGPKGDSRVDFIVDLHTSTAKMQTNIVLITMDEFHLKLAAYLKSELPDVVITSETQLMDDHHFLCSIAPKGIVIEVGPTPQGSLDGIIFEKTNLALRKTLEFVNLYNQGTLPELGEELEVMSYFSKLYFPTDSAEEICATVHPELIGNDYSKISAGTPIFKDFFGEDILYEGADAHVAFVNEAAYYDQKIAMCLCNPLSYSLTTLQPLDSEKSSAKNEH</sequence>
<dbReference type="PIRSF" id="PIRSF018001">
    <property type="entry name" value="Aspartoacylase"/>
    <property type="match status" value="1"/>
</dbReference>
<comment type="cofactor">
    <cofactor evidence="6">
        <name>Zn(2+)</name>
        <dbReference type="ChEBI" id="CHEBI:29105"/>
    </cofactor>
    <text evidence="6">Binds 1 zinc ion per subunit.</text>
</comment>
<dbReference type="EC" id="3.5.1.15" evidence="10"/>
<reference evidence="10 11" key="1">
    <citation type="submission" date="2019-07" db="EMBL/GenBank/DDBJ databases">
        <title>Draft genome for Aliikangiella sp. M105.</title>
        <authorList>
            <person name="Wang G."/>
        </authorList>
    </citation>
    <scope>NUCLEOTIDE SEQUENCE [LARGE SCALE GENOMIC DNA]</scope>
    <source>
        <strain evidence="10 11">M105</strain>
    </source>
</reference>
<dbReference type="OrthoDB" id="531770at2"/>
<evidence type="ECO:0000256" key="5">
    <source>
        <dbReference type="PIRSR" id="PIRSR018001-1"/>
    </source>
</evidence>
<feature type="binding site" evidence="6">
    <location>
        <position position="45"/>
    </location>
    <ligand>
        <name>Zn(2+)</name>
        <dbReference type="ChEBI" id="CHEBI:29105"/>
    </ligand>
</feature>
<dbReference type="PANTHER" id="PTHR15162">
    <property type="entry name" value="ASPARTOACYLASE"/>
    <property type="match status" value="1"/>
</dbReference>
<dbReference type="PANTHER" id="PTHR15162:SF7">
    <property type="entry name" value="SUCCINYLGLUTAMATE DESUCCINYLASE"/>
    <property type="match status" value="1"/>
</dbReference>
<dbReference type="Pfam" id="PF24827">
    <property type="entry name" value="AstE_AspA_cat"/>
    <property type="match status" value="1"/>
</dbReference>
<dbReference type="Pfam" id="PF04952">
    <property type="entry name" value="AstE_AspA_hybrid"/>
    <property type="match status" value="1"/>
</dbReference>
<evidence type="ECO:0000256" key="7">
    <source>
        <dbReference type="SAM" id="MobiDB-lite"/>
    </source>
</evidence>
<comment type="caution">
    <text evidence="10">The sequence shown here is derived from an EMBL/GenBank/DDBJ whole genome shotgun (WGS) entry which is preliminary data.</text>
</comment>
<feature type="active site" description="Proton donor/acceptor" evidence="5">
    <location>
        <position position="193"/>
    </location>
</feature>
<evidence type="ECO:0000256" key="6">
    <source>
        <dbReference type="PIRSR" id="PIRSR018001-3"/>
    </source>
</evidence>
<dbReference type="Proteomes" id="UP000315439">
    <property type="component" value="Unassembled WGS sequence"/>
</dbReference>
<feature type="binding site" evidence="6">
    <location>
        <position position="42"/>
    </location>
    <ligand>
        <name>Zn(2+)</name>
        <dbReference type="ChEBI" id="CHEBI:29105"/>
    </ligand>
</feature>
<accession>A0A545TW14</accession>
<evidence type="ECO:0000259" key="9">
    <source>
        <dbReference type="Pfam" id="PF24827"/>
    </source>
</evidence>
<feature type="binding site" evidence="6">
    <location>
        <position position="134"/>
    </location>
    <ligand>
        <name>Zn(2+)</name>
        <dbReference type="ChEBI" id="CHEBI:29105"/>
    </ligand>
</feature>
<dbReference type="RefSeq" id="WP_142934878.1">
    <property type="nucleotide sequence ID" value="NZ_ML660172.1"/>
</dbReference>
<dbReference type="AlphaFoldDB" id="A0A545TW14"/>
<dbReference type="CDD" id="cd06909">
    <property type="entry name" value="M14_ASPA"/>
    <property type="match status" value="1"/>
</dbReference>
<feature type="domain" description="AstE/AspA barrel-sandwich hybrid" evidence="8">
    <location>
        <begin position="235"/>
        <end position="313"/>
    </location>
</feature>
<dbReference type="GO" id="GO:0046872">
    <property type="term" value="F:metal ion binding"/>
    <property type="evidence" value="ECO:0007669"/>
    <property type="project" value="UniProtKB-KW"/>
</dbReference>
<dbReference type="GO" id="GO:0019807">
    <property type="term" value="F:aspartoacylase activity"/>
    <property type="evidence" value="ECO:0007669"/>
    <property type="project" value="UniProtKB-EC"/>
</dbReference>
<keyword evidence="4 6" id="KW-0862">Zinc</keyword>
<feature type="domain" description="Succinylglutamate desuccinylase/Aspartoacylase catalytic" evidence="9">
    <location>
        <begin position="34"/>
        <end position="219"/>
    </location>
</feature>
<dbReference type="HAMAP" id="MF_00704">
    <property type="entry name" value="Aspartoacylase"/>
    <property type="match status" value="1"/>
</dbReference>
<feature type="compositionally biased region" description="Basic and acidic residues" evidence="7">
    <location>
        <begin position="12"/>
        <end position="27"/>
    </location>
</feature>
<keyword evidence="3 10" id="KW-0378">Hydrolase</keyword>
<gene>
    <name evidence="10" type="ORF">FLL46_24995</name>
</gene>
<evidence type="ECO:0000259" key="8">
    <source>
        <dbReference type="Pfam" id="PF04952"/>
    </source>
</evidence>
<dbReference type="InterPro" id="IPR050178">
    <property type="entry name" value="AspA/AstE_fam"/>
</dbReference>
<evidence type="ECO:0000256" key="4">
    <source>
        <dbReference type="ARBA" id="ARBA00022833"/>
    </source>
</evidence>
<protein>
    <submittedName>
        <fullName evidence="10">Aspartoacylase</fullName>
        <ecNumber evidence="10">3.5.1.15</ecNumber>
    </submittedName>
</protein>
<evidence type="ECO:0000256" key="1">
    <source>
        <dbReference type="ARBA" id="ARBA00006173"/>
    </source>
</evidence>
<name>A0A545TW14_9GAMM</name>
<dbReference type="NCBIfam" id="NF002601">
    <property type="entry name" value="PRK02259.1"/>
    <property type="match status" value="1"/>
</dbReference>
<dbReference type="EMBL" id="VIKS01000016">
    <property type="protein sequence ID" value="TQV81410.1"/>
    <property type="molecule type" value="Genomic_DNA"/>
</dbReference>
<dbReference type="Gene3D" id="3.40.630.10">
    <property type="entry name" value="Zn peptidases"/>
    <property type="match status" value="1"/>
</dbReference>
<evidence type="ECO:0000313" key="11">
    <source>
        <dbReference type="Proteomes" id="UP000315439"/>
    </source>
</evidence>
<dbReference type="SUPFAM" id="SSF53187">
    <property type="entry name" value="Zn-dependent exopeptidases"/>
    <property type="match status" value="1"/>
</dbReference>
<organism evidence="10 11">
    <name type="scientific">Aliikangiella coralliicola</name>
    <dbReference type="NCBI Taxonomy" id="2592383"/>
    <lineage>
        <taxon>Bacteria</taxon>
        <taxon>Pseudomonadati</taxon>
        <taxon>Pseudomonadota</taxon>
        <taxon>Gammaproteobacteria</taxon>
        <taxon>Oceanospirillales</taxon>
        <taxon>Pleioneaceae</taxon>
        <taxon>Aliikangiella</taxon>
    </lineage>
</organism>
<evidence type="ECO:0000256" key="2">
    <source>
        <dbReference type="ARBA" id="ARBA00022723"/>
    </source>
</evidence>
<dbReference type="InterPro" id="IPR055438">
    <property type="entry name" value="AstE_AspA_cat"/>
</dbReference>
<keyword evidence="11" id="KW-1185">Reference proteome</keyword>
<dbReference type="GO" id="GO:0005829">
    <property type="term" value="C:cytosol"/>
    <property type="evidence" value="ECO:0007669"/>
    <property type="project" value="TreeGrafter"/>
</dbReference>
<proteinExistence type="inferred from homology"/>
<evidence type="ECO:0000313" key="10">
    <source>
        <dbReference type="EMBL" id="TQV81410.1"/>
    </source>
</evidence>
<dbReference type="InterPro" id="IPR007036">
    <property type="entry name" value="Aste_AspA_hybrid_dom"/>
</dbReference>
<keyword evidence="2 6" id="KW-0479">Metal-binding</keyword>
<comment type="similarity">
    <text evidence="1">Belongs to the AspA/AstE family. Aspartoacylase subfamily.</text>
</comment>
<dbReference type="GO" id="GO:0016788">
    <property type="term" value="F:hydrolase activity, acting on ester bonds"/>
    <property type="evidence" value="ECO:0007669"/>
    <property type="project" value="InterPro"/>
</dbReference>
<feature type="region of interest" description="Disordered" evidence="7">
    <location>
        <begin position="1"/>
        <end position="27"/>
    </location>
</feature>
<dbReference type="Gene3D" id="2.20.25.160">
    <property type="match status" value="1"/>
</dbReference>
<evidence type="ECO:0000256" key="3">
    <source>
        <dbReference type="ARBA" id="ARBA00022801"/>
    </source>
</evidence>
<dbReference type="InterPro" id="IPR016708">
    <property type="entry name" value="Aspartoacylase"/>
</dbReference>